<evidence type="ECO:0000259" key="3">
    <source>
        <dbReference type="Pfam" id="PF07910"/>
    </source>
</evidence>
<dbReference type="Gene3D" id="3.90.70.130">
    <property type="match status" value="1"/>
</dbReference>
<reference evidence="5" key="1">
    <citation type="journal article" date="2011" name="Proc. Natl. Acad. Sci. U.S.A.">
        <title>Obligate biotrophy features unraveled by the genomic analysis of rust fungi.</title>
        <authorList>
            <person name="Duplessis S."/>
            <person name="Cuomo C.A."/>
            <person name="Lin Y.-C."/>
            <person name="Aerts A."/>
            <person name="Tisserant E."/>
            <person name="Veneault-Fourrey C."/>
            <person name="Joly D.L."/>
            <person name="Hacquard S."/>
            <person name="Amselem J."/>
            <person name="Cantarel B.L."/>
            <person name="Chiu R."/>
            <person name="Coutinho P.M."/>
            <person name="Feau N."/>
            <person name="Field M."/>
            <person name="Frey P."/>
            <person name="Gelhaye E."/>
            <person name="Goldberg J."/>
            <person name="Grabherr M.G."/>
            <person name="Kodira C.D."/>
            <person name="Kohler A."/>
            <person name="Kuees U."/>
            <person name="Lindquist E.A."/>
            <person name="Lucas S.M."/>
            <person name="Mago R."/>
            <person name="Mauceli E."/>
            <person name="Morin E."/>
            <person name="Murat C."/>
            <person name="Pangilinan J.L."/>
            <person name="Park R."/>
            <person name="Pearson M."/>
            <person name="Quesneville H."/>
            <person name="Rouhier N."/>
            <person name="Sakthikumar S."/>
            <person name="Salamov A.A."/>
            <person name="Schmutz J."/>
            <person name="Selles B."/>
            <person name="Shapiro H."/>
            <person name="Tanguay P."/>
            <person name="Tuskan G.A."/>
            <person name="Henrissat B."/>
            <person name="Van de Peer Y."/>
            <person name="Rouze P."/>
            <person name="Ellis J.G."/>
            <person name="Dodds P.N."/>
            <person name="Schein J.E."/>
            <person name="Zhong S."/>
            <person name="Hamelin R.C."/>
            <person name="Grigoriev I.V."/>
            <person name="Szabo L.J."/>
            <person name="Martin F."/>
        </authorList>
    </citation>
    <scope>NUCLEOTIDE SEQUENCE [LARGE SCALE GENOMIC DNA]</scope>
    <source>
        <strain evidence="5">98AG31 / pathotype 3-4-7</strain>
    </source>
</reference>
<protein>
    <recommendedName>
        <fullName evidence="3">UFSP1/2/DUB catalytic domain-containing protein</fullName>
    </recommendedName>
</protein>
<name>F4RYG4_MELLP</name>
<organism evidence="5">
    <name type="scientific">Melampsora larici-populina (strain 98AG31 / pathotype 3-4-7)</name>
    <name type="common">Poplar leaf rust fungus</name>
    <dbReference type="NCBI Taxonomy" id="747676"/>
    <lineage>
        <taxon>Eukaryota</taxon>
        <taxon>Fungi</taxon>
        <taxon>Dikarya</taxon>
        <taxon>Basidiomycota</taxon>
        <taxon>Pucciniomycotina</taxon>
        <taxon>Pucciniomycetes</taxon>
        <taxon>Pucciniales</taxon>
        <taxon>Melampsoraceae</taxon>
        <taxon>Melampsora</taxon>
    </lineage>
</organism>
<dbReference type="PANTHER" id="PTHR48153">
    <property type="entry name" value="UFM1-SPECIFIC PROTEASE 2"/>
    <property type="match status" value="1"/>
</dbReference>
<dbReference type="AlphaFoldDB" id="F4RYG4"/>
<dbReference type="KEGG" id="mlr:MELLADRAFT_110040"/>
<dbReference type="GO" id="GO:0019783">
    <property type="term" value="F:ubiquitin-like protein peptidase activity"/>
    <property type="evidence" value="ECO:0007669"/>
    <property type="project" value="TreeGrafter"/>
</dbReference>
<dbReference type="Proteomes" id="UP000001072">
    <property type="component" value="Unassembled WGS sequence"/>
</dbReference>
<dbReference type="InterPro" id="IPR012462">
    <property type="entry name" value="UFSP1/2_DUB_cat"/>
</dbReference>
<dbReference type="HOGENOM" id="CLU_029795_0_0_1"/>
<gene>
    <name evidence="4" type="ORF">MELLADRAFT_110040</name>
</gene>
<evidence type="ECO:0000313" key="5">
    <source>
        <dbReference type="Proteomes" id="UP000001072"/>
    </source>
</evidence>
<dbReference type="VEuPathDB" id="FungiDB:MELLADRAFT_110040"/>
<dbReference type="eggNOG" id="KOG4696">
    <property type="taxonomic scope" value="Eukaryota"/>
</dbReference>
<feature type="compositionally biased region" description="Polar residues" evidence="2">
    <location>
        <begin position="164"/>
        <end position="183"/>
    </location>
</feature>
<evidence type="ECO:0000256" key="2">
    <source>
        <dbReference type="SAM" id="MobiDB-lite"/>
    </source>
</evidence>
<feature type="domain" description="UFSP1/2/DUB catalytic" evidence="3">
    <location>
        <begin position="179"/>
        <end position="341"/>
    </location>
</feature>
<keyword evidence="5" id="KW-1185">Reference proteome</keyword>
<dbReference type="Pfam" id="PF07910">
    <property type="entry name" value="Peptidase_C78"/>
    <property type="match status" value="1"/>
</dbReference>
<dbReference type="GeneID" id="18923944"/>
<evidence type="ECO:0000313" key="4">
    <source>
        <dbReference type="EMBL" id="EGG02582.1"/>
    </source>
</evidence>
<dbReference type="OrthoDB" id="288987at2759"/>
<proteinExistence type="predicted"/>
<dbReference type="InParanoid" id="F4RYG4"/>
<feature type="region of interest" description="Disordered" evidence="2">
    <location>
        <begin position="164"/>
        <end position="187"/>
    </location>
</feature>
<keyword evidence="1" id="KW-0378">Hydrolase</keyword>
<dbReference type="RefSeq" id="XP_007414271.1">
    <property type="nucleotide sequence ID" value="XM_007414209.1"/>
</dbReference>
<accession>F4RYG4</accession>
<evidence type="ECO:0000256" key="1">
    <source>
        <dbReference type="ARBA" id="ARBA00022801"/>
    </source>
</evidence>
<dbReference type="EMBL" id="GL883130">
    <property type="protein sequence ID" value="EGG02582.1"/>
    <property type="molecule type" value="Genomic_DNA"/>
</dbReference>
<dbReference type="STRING" id="747676.F4RYG4"/>
<dbReference type="PANTHER" id="PTHR48153:SF4">
    <property type="entry name" value="UBIQUITIN CARBOXYL-TERMINAL HYDROLASE MUG105"/>
    <property type="match status" value="1"/>
</dbReference>
<sequence>MDQFGFDQPIPYCPVCNQPWDEATNKEAHVSACLGEDHIPPFPAAPHNASDTSDEIEILPSSTTTKPKQNPSIKPTSKSQVNGVANLLIHIEKLLVQSISDGRIRSAVVCNPDVLYIRTSSSLTDRGASDLTWGCGYRNIQMLFSAVRHLEAYRQALTSHPELNSQSPLQAELSNKRPSTSHNVGDPIEIPSIQSWQRIIEEAWKKGFDTPGADSFSHKLVGKKKWIGTTEAYVAFTSLRIRARVIDFPNPTGPKGTHLGLTNWVRGAHQSLQSSYFNGTSVSSNTPANGSASGHVSSIINTDKMPLYLQHAGHSRTIVGFETDTQGNENLLIFDPAKAVPTALKSLCGFMTSRSNLFSLKRLKSSNDSSQNPEPILDLSQHSKLLAPFRVSIKSLSRRDQYQILCVDNGPLLSPSELESRKVIVSTRIE</sequence>